<evidence type="ECO:0000256" key="6">
    <source>
        <dbReference type="ARBA" id="ARBA00023230"/>
    </source>
</evidence>
<feature type="region of interest" description="Disordered" evidence="8">
    <location>
        <begin position="79"/>
        <end position="135"/>
    </location>
</feature>
<feature type="region of interest" description="Disordered" evidence="8">
    <location>
        <begin position="36"/>
        <end position="66"/>
    </location>
</feature>
<feature type="region of interest" description="Disordered" evidence="8">
    <location>
        <begin position="256"/>
        <end position="276"/>
    </location>
</feature>
<evidence type="ECO:0000256" key="8">
    <source>
        <dbReference type="SAM" id="MobiDB-lite"/>
    </source>
</evidence>
<dbReference type="PROSITE" id="PS50217">
    <property type="entry name" value="BZIP"/>
    <property type="match status" value="1"/>
</dbReference>
<reference evidence="10" key="1">
    <citation type="journal article" date="2020" name="Stud. Mycol.">
        <title>101 Dothideomycetes genomes: a test case for predicting lifestyles and emergence of pathogens.</title>
        <authorList>
            <person name="Haridas S."/>
            <person name="Albert R."/>
            <person name="Binder M."/>
            <person name="Bloem J."/>
            <person name="Labutti K."/>
            <person name="Salamov A."/>
            <person name="Andreopoulos B."/>
            <person name="Baker S."/>
            <person name="Barry K."/>
            <person name="Bills G."/>
            <person name="Bluhm B."/>
            <person name="Cannon C."/>
            <person name="Castanera R."/>
            <person name="Culley D."/>
            <person name="Daum C."/>
            <person name="Ezra D."/>
            <person name="Gonzalez J."/>
            <person name="Henrissat B."/>
            <person name="Kuo A."/>
            <person name="Liang C."/>
            <person name="Lipzen A."/>
            <person name="Lutzoni F."/>
            <person name="Magnuson J."/>
            <person name="Mondo S."/>
            <person name="Nolan M."/>
            <person name="Ohm R."/>
            <person name="Pangilinan J."/>
            <person name="Park H.-J."/>
            <person name="Ramirez L."/>
            <person name="Alfaro M."/>
            <person name="Sun H."/>
            <person name="Tritt A."/>
            <person name="Yoshinaga Y."/>
            <person name="Zwiers L.-H."/>
            <person name="Turgeon B."/>
            <person name="Goodwin S."/>
            <person name="Spatafora J."/>
            <person name="Crous P."/>
            <person name="Grigoriev I."/>
        </authorList>
    </citation>
    <scope>NUCLEOTIDE SEQUENCE</scope>
    <source>
        <strain evidence="10">CBS 262.69</strain>
    </source>
</reference>
<evidence type="ECO:0000256" key="3">
    <source>
        <dbReference type="ARBA" id="ARBA00023015"/>
    </source>
</evidence>
<name>A0A6G1I7G3_9PEZI</name>
<dbReference type="Gene3D" id="1.20.5.170">
    <property type="match status" value="1"/>
</dbReference>
<keyword evidence="6" id="KW-0834">Unfolded protein response</keyword>
<dbReference type="InterPro" id="IPR004826">
    <property type="entry name" value="bZIP_Maf"/>
</dbReference>
<evidence type="ECO:0000313" key="11">
    <source>
        <dbReference type="Proteomes" id="UP000799640"/>
    </source>
</evidence>
<evidence type="ECO:0000259" key="9">
    <source>
        <dbReference type="PROSITE" id="PS50217"/>
    </source>
</evidence>
<dbReference type="Pfam" id="PF03131">
    <property type="entry name" value="bZIP_Maf"/>
    <property type="match status" value="1"/>
</dbReference>
<evidence type="ECO:0000256" key="4">
    <source>
        <dbReference type="ARBA" id="ARBA00023125"/>
    </source>
</evidence>
<gene>
    <name evidence="10" type="ORF">EJ06DRAFT_536277</name>
</gene>
<feature type="compositionally biased region" description="Polar residues" evidence="8">
    <location>
        <begin position="79"/>
        <end position="102"/>
    </location>
</feature>
<dbReference type="EMBL" id="ML996689">
    <property type="protein sequence ID" value="KAF2404009.1"/>
    <property type="molecule type" value="Genomic_DNA"/>
</dbReference>
<dbReference type="OrthoDB" id="644067at2759"/>
<dbReference type="SMART" id="SM00338">
    <property type="entry name" value="BRLZ"/>
    <property type="match status" value="1"/>
</dbReference>
<keyword evidence="3" id="KW-0805">Transcription regulation</keyword>
<accession>A0A6G1I7G3</accession>
<dbReference type="SUPFAM" id="SSF57959">
    <property type="entry name" value="Leucine zipper domain"/>
    <property type="match status" value="1"/>
</dbReference>
<dbReference type="GO" id="GO:0006986">
    <property type="term" value="P:response to unfolded protein"/>
    <property type="evidence" value="ECO:0007669"/>
    <property type="project" value="UniProtKB-KW"/>
</dbReference>
<keyword evidence="7" id="KW-0539">Nucleus</keyword>
<keyword evidence="11" id="KW-1185">Reference proteome</keyword>
<organism evidence="10 11">
    <name type="scientific">Trichodelitschia bisporula</name>
    <dbReference type="NCBI Taxonomy" id="703511"/>
    <lineage>
        <taxon>Eukaryota</taxon>
        <taxon>Fungi</taxon>
        <taxon>Dikarya</taxon>
        <taxon>Ascomycota</taxon>
        <taxon>Pezizomycotina</taxon>
        <taxon>Dothideomycetes</taxon>
        <taxon>Dothideomycetes incertae sedis</taxon>
        <taxon>Phaeotrichales</taxon>
        <taxon>Phaeotrichaceae</taxon>
        <taxon>Trichodelitschia</taxon>
    </lineage>
</organism>
<dbReference type="Proteomes" id="UP000799640">
    <property type="component" value="Unassembled WGS sequence"/>
</dbReference>
<keyword evidence="5" id="KW-0804">Transcription</keyword>
<sequence length="632" mass="70001">MAFTQAFDFSRPTQLTIDRKPVNIFEDIDTLDSLDNDMISPSSDSAAAARRDSNAPIFSPQTNPWDDFGTGMSDRQFSTATTTSAFPEQHSNNPFMRSNSTPFAPHHHHQASWPMFDAPDPARTPSTPTPFTHVPATPFGGLPVSTAVRPSSVFPAAGGVSTPMPQSPAAAGKEWMSLAEQSMERTSLPKRMRAGSPQRPFSPFQRRDGIRKKNARFEIPPERSLLNIDQLISQSNNDEEIKELKQQKRLLRNRQAALDSRQRKKKHTEQLEEEKKEWNDRLNMLQEELGKMQVQNENLNQEKEHLLRETIQYQQTVESLTWEKENLVRDHTLETGELRRKISVLTDRLESASNIMPQQPATSYNGFDYGLNNLNMDSDWDEMFNDMAEMEDAPHTHAHGKETTLVVAPKKKEVFVGDDDKPVASGLLMLLLLCGAFVASKSSGSSAPAIPRMSDEVRAASAVVLDTVFKDAGVGPQPGMLHAAHAMNAFEPAPSGTHWPKRTQPGADMAMGGAASSGSSLDMLSSRLTAVSKEAEAEQIFSLSANQYNSLTEQYTRRTYSGSASDDEGGSPASASSNRRNLAETLKAMRDEAKGESAAEVYTRSLLWDRIPTEVVRDFKRMIEESASARGD</sequence>
<proteinExistence type="inferred from homology"/>
<protein>
    <recommendedName>
        <fullName evidence="9">BZIP domain-containing protein</fullName>
    </recommendedName>
</protein>
<evidence type="ECO:0000256" key="2">
    <source>
        <dbReference type="ARBA" id="ARBA00007163"/>
    </source>
</evidence>
<dbReference type="GO" id="GO:0003677">
    <property type="term" value="F:DNA binding"/>
    <property type="evidence" value="ECO:0007669"/>
    <property type="project" value="UniProtKB-KW"/>
</dbReference>
<feature type="region of interest" description="Disordered" evidence="8">
    <location>
        <begin position="559"/>
        <end position="579"/>
    </location>
</feature>
<dbReference type="InterPro" id="IPR044280">
    <property type="entry name" value="Hac1/HY5"/>
</dbReference>
<dbReference type="GO" id="GO:0045944">
    <property type="term" value="P:positive regulation of transcription by RNA polymerase II"/>
    <property type="evidence" value="ECO:0007669"/>
    <property type="project" value="InterPro"/>
</dbReference>
<dbReference type="InterPro" id="IPR004827">
    <property type="entry name" value="bZIP"/>
</dbReference>
<comment type="subcellular location">
    <subcellularLocation>
        <location evidence="1">Nucleus</location>
    </subcellularLocation>
</comment>
<feature type="domain" description="BZIP" evidence="9">
    <location>
        <begin position="243"/>
        <end position="306"/>
    </location>
</feature>
<dbReference type="InterPro" id="IPR046347">
    <property type="entry name" value="bZIP_sf"/>
</dbReference>
<evidence type="ECO:0000256" key="7">
    <source>
        <dbReference type="ARBA" id="ARBA00023242"/>
    </source>
</evidence>
<keyword evidence="4" id="KW-0238">DNA-binding</keyword>
<evidence type="ECO:0000256" key="1">
    <source>
        <dbReference type="ARBA" id="ARBA00004123"/>
    </source>
</evidence>
<dbReference type="CDD" id="cd14686">
    <property type="entry name" value="bZIP"/>
    <property type="match status" value="1"/>
</dbReference>
<comment type="similarity">
    <text evidence="2">Belongs to the bZIP family.</text>
</comment>
<dbReference type="PANTHER" id="PTHR46714:SF6">
    <property type="entry name" value="TRANSCRIPTIONAL ACTIVATOR HAC1"/>
    <property type="match status" value="1"/>
</dbReference>
<dbReference type="GO" id="GO:0005634">
    <property type="term" value="C:nucleus"/>
    <property type="evidence" value="ECO:0007669"/>
    <property type="project" value="UniProtKB-SubCell"/>
</dbReference>
<evidence type="ECO:0000256" key="5">
    <source>
        <dbReference type="ARBA" id="ARBA00023163"/>
    </source>
</evidence>
<evidence type="ECO:0000313" key="10">
    <source>
        <dbReference type="EMBL" id="KAF2404009.1"/>
    </source>
</evidence>
<dbReference type="PANTHER" id="PTHR46714">
    <property type="entry name" value="TRANSCRIPTIONAL ACTIVATOR HAC1"/>
    <property type="match status" value="1"/>
</dbReference>
<dbReference type="AlphaFoldDB" id="A0A6G1I7G3"/>
<dbReference type="GO" id="GO:0000981">
    <property type="term" value="F:DNA-binding transcription factor activity, RNA polymerase II-specific"/>
    <property type="evidence" value="ECO:0007669"/>
    <property type="project" value="InterPro"/>
</dbReference>